<sequence length="299" mass="33470">MKFSLGLCLVLGLAVASLASPAPEIDFGENDVPTTTEISSEQPEEYYAIEERETRNGVTLPVLDQIFQFFLEVLQRTFGMMPQVLNSGVINQLVNMAGSAETPSGTGNPEFSFSSSFSDSGEDYEPSATLEPSLETLQDDFENEWREMRTGAVNPVLQQVFDFYLQVLQKTFGMLPEVLSSGIVKQLVDMSTPNRGPQTEVLPPEPTEESSEKIPEKGTCLPVEVPQSYRKGKPTKAYNIYKSHHSVKLPKAKPVRAYARGTYERACKDFYRKINQEKNQLRKGLLENFCQRVNGGNKY</sequence>
<organism evidence="1 2">
    <name type="scientific">Eretmocerus hayati</name>
    <dbReference type="NCBI Taxonomy" id="131215"/>
    <lineage>
        <taxon>Eukaryota</taxon>
        <taxon>Metazoa</taxon>
        <taxon>Ecdysozoa</taxon>
        <taxon>Arthropoda</taxon>
        <taxon>Hexapoda</taxon>
        <taxon>Insecta</taxon>
        <taxon>Pterygota</taxon>
        <taxon>Neoptera</taxon>
        <taxon>Endopterygota</taxon>
        <taxon>Hymenoptera</taxon>
        <taxon>Apocrita</taxon>
        <taxon>Proctotrupomorpha</taxon>
        <taxon>Chalcidoidea</taxon>
        <taxon>Aphelinidae</taxon>
        <taxon>Aphelininae</taxon>
        <taxon>Eretmocerus</taxon>
    </lineage>
</organism>
<accession>A0ACC2PT25</accession>
<evidence type="ECO:0000313" key="1">
    <source>
        <dbReference type="EMBL" id="KAJ8686570.1"/>
    </source>
</evidence>
<keyword evidence="2" id="KW-1185">Reference proteome</keyword>
<gene>
    <name evidence="1" type="ORF">QAD02_022364</name>
</gene>
<dbReference type="EMBL" id="CM056741">
    <property type="protein sequence ID" value="KAJ8686570.1"/>
    <property type="molecule type" value="Genomic_DNA"/>
</dbReference>
<protein>
    <submittedName>
        <fullName evidence="1">Uncharacterized protein</fullName>
    </submittedName>
</protein>
<reference evidence="1" key="1">
    <citation type="submission" date="2023-04" db="EMBL/GenBank/DDBJ databases">
        <title>A chromosome-level genome assembly of the parasitoid wasp Eretmocerus hayati.</title>
        <authorList>
            <person name="Zhong Y."/>
            <person name="Liu S."/>
            <person name="Liu Y."/>
        </authorList>
    </citation>
    <scope>NUCLEOTIDE SEQUENCE</scope>
    <source>
        <strain evidence="1">ZJU_SS_LIU_2023</strain>
    </source>
</reference>
<evidence type="ECO:0000313" key="2">
    <source>
        <dbReference type="Proteomes" id="UP001239111"/>
    </source>
</evidence>
<name>A0ACC2PT25_9HYME</name>
<proteinExistence type="predicted"/>
<dbReference type="Proteomes" id="UP001239111">
    <property type="component" value="Chromosome 1"/>
</dbReference>
<comment type="caution">
    <text evidence="1">The sequence shown here is derived from an EMBL/GenBank/DDBJ whole genome shotgun (WGS) entry which is preliminary data.</text>
</comment>